<dbReference type="InterPro" id="IPR051172">
    <property type="entry name" value="Chlamydia_OmcB"/>
</dbReference>
<evidence type="ECO:0000256" key="1">
    <source>
        <dbReference type="SAM" id="Phobius"/>
    </source>
</evidence>
<dbReference type="InterPro" id="IPR013783">
    <property type="entry name" value="Ig-like_fold"/>
</dbReference>
<dbReference type="PANTHER" id="PTHR34819:SF3">
    <property type="entry name" value="CELL SURFACE PROTEIN"/>
    <property type="match status" value="1"/>
</dbReference>
<evidence type="ECO:0000313" key="3">
    <source>
        <dbReference type="EMBL" id="SMO75746.1"/>
    </source>
</evidence>
<dbReference type="InterPro" id="IPR026341">
    <property type="entry name" value="T9SS_type_B"/>
</dbReference>
<dbReference type="NCBIfam" id="TIGR04131">
    <property type="entry name" value="Bac_Flav_CTERM"/>
    <property type="match status" value="1"/>
</dbReference>
<dbReference type="Pfam" id="PF01345">
    <property type="entry name" value="DUF11"/>
    <property type="match status" value="3"/>
</dbReference>
<name>A0A521DVM3_9SPHI</name>
<accession>A0A521DVM3</accession>
<keyword evidence="1" id="KW-0472">Membrane</keyword>
<sequence>MYTRSQRSPIPEYYTYTRWLLVLIFVVLIVICFGSFANAKAVENVRSNATFLMSSLFAHRSSILFAKSSKPDSADIYVSKSVSISTTVLGQKFDYTIKVGNKGPSVSKQVLMIDTLPDNIDYQSSVVSVGAITVNGKIVTWELGDMNVAALETLTLTVVTVKKGTFRNKANLKSQTPDCNKCNQAISPQVQCYDFADIGIQKTVNKDSVLLGDTFEYKLKVSNKGPLTAQSTYVIDTLPKQLEFVSASLSVGTFGINDNNFKWTVGDVPNGQSAEAILKVKAVHPGVFTNSAIVYEQSSDPVLEDTISTSPTVIIYENADVSVFKVANQSVIALNDEFYYTVTVKNSGPTSAKMIKVADTLSESLEYIGAEAGSGIINWEPNQRLISWDSFDLSNGEEVVLKLKVKAIKIGELKNIASVKSSVTDNNLSNNTSECIKNVIGLRIPNVFSPNGDDINDTFVIDGIEAWHHNELTVMNRWGNNVFYKENYKNDWNGSSLLPGTYFYVITVSNETTQQQVFTGWVLIK</sequence>
<keyword evidence="1" id="KW-1133">Transmembrane helix</keyword>
<keyword evidence="1" id="KW-0812">Transmembrane</keyword>
<dbReference type="Gene3D" id="2.60.40.1170">
    <property type="entry name" value="Mu homology domain, subdomain B"/>
    <property type="match status" value="2"/>
</dbReference>
<dbReference type="InterPro" id="IPR047589">
    <property type="entry name" value="DUF11_rpt"/>
</dbReference>
<keyword evidence="4" id="KW-1185">Reference proteome</keyword>
<feature type="domain" description="DUF11" evidence="2">
    <location>
        <begin position="320"/>
        <end position="434"/>
    </location>
</feature>
<dbReference type="RefSeq" id="WP_142604410.1">
    <property type="nucleotide sequence ID" value="NZ_FXSZ01000009.1"/>
</dbReference>
<reference evidence="3 4" key="1">
    <citation type="submission" date="2017-05" db="EMBL/GenBank/DDBJ databases">
        <authorList>
            <person name="Varghese N."/>
            <person name="Submissions S."/>
        </authorList>
    </citation>
    <scope>NUCLEOTIDE SEQUENCE [LARGE SCALE GENOMIC DNA]</scope>
    <source>
        <strain evidence="3 4">DSM 21342</strain>
    </source>
</reference>
<organism evidence="3 4">
    <name type="scientific">Solitalea koreensis</name>
    <dbReference type="NCBI Taxonomy" id="543615"/>
    <lineage>
        <taxon>Bacteria</taxon>
        <taxon>Pseudomonadati</taxon>
        <taxon>Bacteroidota</taxon>
        <taxon>Sphingobacteriia</taxon>
        <taxon>Sphingobacteriales</taxon>
        <taxon>Sphingobacteriaceae</taxon>
        <taxon>Solitalea</taxon>
    </lineage>
</organism>
<dbReference type="Proteomes" id="UP000315971">
    <property type="component" value="Unassembled WGS sequence"/>
</dbReference>
<dbReference type="InterPro" id="IPR001434">
    <property type="entry name" value="OmcB-like_DUF11"/>
</dbReference>
<dbReference type="NCBIfam" id="TIGR01451">
    <property type="entry name" value="B_ant_repeat"/>
    <property type="match status" value="3"/>
</dbReference>
<dbReference type="AlphaFoldDB" id="A0A521DVM3"/>
<gene>
    <name evidence="3" type="ORF">SAMN06265350_1092</name>
</gene>
<evidence type="ECO:0000259" key="2">
    <source>
        <dbReference type="Pfam" id="PF01345"/>
    </source>
</evidence>
<dbReference type="PANTHER" id="PTHR34819">
    <property type="entry name" value="LARGE CYSTEINE-RICH PERIPLASMIC PROTEIN OMCB"/>
    <property type="match status" value="1"/>
</dbReference>
<evidence type="ECO:0000313" key="4">
    <source>
        <dbReference type="Proteomes" id="UP000315971"/>
    </source>
</evidence>
<feature type="domain" description="DUF11" evidence="2">
    <location>
        <begin position="197"/>
        <end position="308"/>
    </location>
</feature>
<proteinExistence type="predicted"/>
<feature type="transmembrane region" description="Helical" evidence="1">
    <location>
        <begin position="20"/>
        <end position="37"/>
    </location>
</feature>
<dbReference type="EMBL" id="FXSZ01000009">
    <property type="protein sequence ID" value="SMO75746.1"/>
    <property type="molecule type" value="Genomic_DNA"/>
</dbReference>
<feature type="domain" description="DUF11" evidence="2">
    <location>
        <begin position="75"/>
        <end position="185"/>
    </location>
</feature>
<dbReference type="Pfam" id="PF13585">
    <property type="entry name" value="CHU_C"/>
    <property type="match status" value="1"/>
</dbReference>
<dbReference type="Gene3D" id="2.60.40.10">
    <property type="entry name" value="Immunoglobulins"/>
    <property type="match status" value="1"/>
</dbReference>
<dbReference type="OrthoDB" id="5726170at2"/>
<protein>
    <submittedName>
        <fullName evidence="3">Conserved repeat domain-containing protein/gliding motility-associated C-terminal domain-containing protein/fimbrial isopeptide formation D2 domain-containing protein</fullName>
    </submittedName>
</protein>